<dbReference type="EMBL" id="CM001222">
    <property type="protein sequence ID" value="KEH25024.1"/>
    <property type="molecule type" value="Genomic_DNA"/>
</dbReference>
<keyword evidence="1" id="KW-0540">Nuclease</keyword>
<dbReference type="STRING" id="3880.A0A072U5J3"/>
<gene>
    <name evidence="1" type="ordered locus">MTR_6g013220</name>
</gene>
<dbReference type="EnsemblPlants" id="KEH25024">
    <property type="protein sequence ID" value="KEH25024"/>
    <property type="gene ID" value="MTR_6g013220"/>
</dbReference>
<keyword evidence="1" id="KW-0255">Endonuclease</keyword>
<reference evidence="1 3" key="2">
    <citation type="journal article" date="2014" name="BMC Genomics">
        <title>An improved genome release (version Mt4.0) for the model legume Medicago truncatula.</title>
        <authorList>
            <person name="Tang H."/>
            <person name="Krishnakumar V."/>
            <person name="Bidwell S."/>
            <person name="Rosen B."/>
            <person name="Chan A."/>
            <person name="Zhou S."/>
            <person name="Gentzbittel L."/>
            <person name="Childs K.L."/>
            <person name="Yandell M."/>
            <person name="Gundlach H."/>
            <person name="Mayer K.F."/>
            <person name="Schwartz D.C."/>
            <person name="Town C.D."/>
        </authorList>
    </citation>
    <scope>GENOME REANNOTATION</scope>
    <source>
        <strain evidence="1">A17</strain>
        <strain evidence="2 3">cv. Jemalong A17</strain>
    </source>
</reference>
<protein>
    <submittedName>
        <fullName evidence="1">Endonuclease/exonuclease/phosphatase family protein</fullName>
    </submittedName>
</protein>
<reference evidence="1 3" key="1">
    <citation type="journal article" date="2011" name="Nature">
        <title>The Medicago genome provides insight into the evolution of rhizobial symbioses.</title>
        <authorList>
            <person name="Young N.D."/>
            <person name="Debelle F."/>
            <person name="Oldroyd G.E."/>
            <person name="Geurts R."/>
            <person name="Cannon S.B."/>
            <person name="Udvardi M.K."/>
            <person name="Benedito V.A."/>
            <person name="Mayer K.F."/>
            <person name="Gouzy J."/>
            <person name="Schoof H."/>
            <person name="Van de Peer Y."/>
            <person name="Proost S."/>
            <person name="Cook D.R."/>
            <person name="Meyers B.C."/>
            <person name="Spannagl M."/>
            <person name="Cheung F."/>
            <person name="De Mita S."/>
            <person name="Krishnakumar V."/>
            <person name="Gundlach H."/>
            <person name="Zhou S."/>
            <person name="Mudge J."/>
            <person name="Bharti A.K."/>
            <person name="Murray J.D."/>
            <person name="Naoumkina M.A."/>
            <person name="Rosen B."/>
            <person name="Silverstein K.A."/>
            <person name="Tang H."/>
            <person name="Rombauts S."/>
            <person name="Zhao P.X."/>
            <person name="Zhou P."/>
            <person name="Barbe V."/>
            <person name="Bardou P."/>
            <person name="Bechner M."/>
            <person name="Bellec A."/>
            <person name="Berger A."/>
            <person name="Berges H."/>
            <person name="Bidwell S."/>
            <person name="Bisseling T."/>
            <person name="Choisne N."/>
            <person name="Couloux A."/>
            <person name="Denny R."/>
            <person name="Deshpande S."/>
            <person name="Dai X."/>
            <person name="Doyle J.J."/>
            <person name="Dudez A.M."/>
            <person name="Farmer A.D."/>
            <person name="Fouteau S."/>
            <person name="Franken C."/>
            <person name="Gibelin C."/>
            <person name="Gish J."/>
            <person name="Goldstein S."/>
            <person name="Gonzalez A.J."/>
            <person name="Green P.J."/>
            <person name="Hallab A."/>
            <person name="Hartog M."/>
            <person name="Hua A."/>
            <person name="Humphray S.J."/>
            <person name="Jeong D.H."/>
            <person name="Jing Y."/>
            <person name="Jocker A."/>
            <person name="Kenton S.M."/>
            <person name="Kim D.J."/>
            <person name="Klee K."/>
            <person name="Lai H."/>
            <person name="Lang C."/>
            <person name="Lin S."/>
            <person name="Macmil S.L."/>
            <person name="Magdelenat G."/>
            <person name="Matthews L."/>
            <person name="McCorrison J."/>
            <person name="Monaghan E.L."/>
            <person name="Mun J.H."/>
            <person name="Najar F.Z."/>
            <person name="Nicholson C."/>
            <person name="Noirot C."/>
            <person name="O'Bleness M."/>
            <person name="Paule C.R."/>
            <person name="Poulain J."/>
            <person name="Prion F."/>
            <person name="Qin B."/>
            <person name="Qu C."/>
            <person name="Retzel E.F."/>
            <person name="Riddle C."/>
            <person name="Sallet E."/>
            <person name="Samain S."/>
            <person name="Samson N."/>
            <person name="Sanders I."/>
            <person name="Saurat O."/>
            <person name="Scarpelli C."/>
            <person name="Schiex T."/>
            <person name="Segurens B."/>
            <person name="Severin A.J."/>
            <person name="Sherrier D.J."/>
            <person name="Shi R."/>
            <person name="Sims S."/>
            <person name="Singer S.R."/>
            <person name="Sinharoy S."/>
            <person name="Sterck L."/>
            <person name="Viollet A."/>
            <person name="Wang B.B."/>
            <person name="Wang K."/>
            <person name="Wang M."/>
            <person name="Wang X."/>
            <person name="Warfsmann J."/>
            <person name="Weissenbach J."/>
            <person name="White D.D."/>
            <person name="White J.D."/>
            <person name="Wiley G.B."/>
            <person name="Wincker P."/>
            <person name="Xing Y."/>
            <person name="Yang L."/>
            <person name="Yao Z."/>
            <person name="Ying F."/>
            <person name="Zhai J."/>
            <person name="Zhou L."/>
            <person name="Zuber A."/>
            <person name="Denarie J."/>
            <person name="Dixon R.A."/>
            <person name="May G.D."/>
            <person name="Schwartz D.C."/>
            <person name="Rogers J."/>
            <person name="Quetier F."/>
            <person name="Town C.D."/>
            <person name="Roe B.A."/>
        </authorList>
    </citation>
    <scope>NUCLEOTIDE SEQUENCE [LARGE SCALE GENOMIC DNA]</scope>
    <source>
        <strain evidence="1">A17</strain>
        <strain evidence="2 3">cv. Jemalong A17</strain>
    </source>
</reference>
<dbReference type="SUPFAM" id="SSF56219">
    <property type="entry name" value="DNase I-like"/>
    <property type="match status" value="1"/>
</dbReference>
<evidence type="ECO:0000313" key="1">
    <source>
        <dbReference type="EMBL" id="KEH25024.1"/>
    </source>
</evidence>
<name>A0A072U5J3_MEDTR</name>
<dbReference type="AlphaFoldDB" id="A0A072U5J3"/>
<keyword evidence="3" id="KW-1185">Reference proteome</keyword>
<dbReference type="InterPro" id="IPR036691">
    <property type="entry name" value="Endo/exonu/phosph_ase_sf"/>
</dbReference>
<proteinExistence type="predicted"/>
<dbReference type="Gene3D" id="3.60.10.10">
    <property type="entry name" value="Endonuclease/exonuclease/phosphatase"/>
    <property type="match status" value="1"/>
</dbReference>
<evidence type="ECO:0000313" key="2">
    <source>
        <dbReference type="EnsemblPlants" id="KEH25024"/>
    </source>
</evidence>
<dbReference type="Proteomes" id="UP000002051">
    <property type="component" value="Chromosome 6"/>
</dbReference>
<evidence type="ECO:0000313" key="3">
    <source>
        <dbReference type="Proteomes" id="UP000002051"/>
    </source>
</evidence>
<sequence length="212" mass="24330">MKLFGVIFELSGVLYLYIDSVTVLAKIATRVTLMGSLRKGLKDSGRRGTSGGTGLVFSWNELLFSESKILTYKRYILVEGKLIHEGIDVSFLLVHAPSCSQERFDLWRDVMNLKKSISMPLMMFGDFQEVLEPEEIIGNEVTSQGMKDFQHCIFTWYDYENKHASRVDRVFVDQEWLEHFKVLKLRGLERSVADHRPLLVQSGLVEDIKSTC</sequence>
<accession>A0A072U5J3</accession>
<reference evidence="2" key="3">
    <citation type="submission" date="2015-04" db="UniProtKB">
        <authorList>
            <consortium name="EnsemblPlants"/>
        </authorList>
    </citation>
    <scope>IDENTIFICATION</scope>
    <source>
        <strain evidence="2">cv. Jemalong A17</strain>
    </source>
</reference>
<dbReference type="HOGENOM" id="CLU_1301334_0_0_1"/>
<keyword evidence="1" id="KW-0378">Hydrolase</keyword>
<organism evidence="1 3">
    <name type="scientific">Medicago truncatula</name>
    <name type="common">Barrel medic</name>
    <name type="synonym">Medicago tribuloides</name>
    <dbReference type="NCBI Taxonomy" id="3880"/>
    <lineage>
        <taxon>Eukaryota</taxon>
        <taxon>Viridiplantae</taxon>
        <taxon>Streptophyta</taxon>
        <taxon>Embryophyta</taxon>
        <taxon>Tracheophyta</taxon>
        <taxon>Spermatophyta</taxon>
        <taxon>Magnoliopsida</taxon>
        <taxon>eudicotyledons</taxon>
        <taxon>Gunneridae</taxon>
        <taxon>Pentapetalae</taxon>
        <taxon>rosids</taxon>
        <taxon>fabids</taxon>
        <taxon>Fabales</taxon>
        <taxon>Fabaceae</taxon>
        <taxon>Papilionoideae</taxon>
        <taxon>50 kb inversion clade</taxon>
        <taxon>NPAAA clade</taxon>
        <taxon>Hologalegina</taxon>
        <taxon>IRL clade</taxon>
        <taxon>Trifolieae</taxon>
        <taxon>Medicago</taxon>
    </lineage>
</organism>
<dbReference type="GO" id="GO:0004519">
    <property type="term" value="F:endonuclease activity"/>
    <property type="evidence" value="ECO:0007669"/>
    <property type="project" value="UniProtKB-KW"/>
</dbReference>